<dbReference type="Pfam" id="PF13362">
    <property type="entry name" value="Toprim_3"/>
    <property type="match status" value="1"/>
</dbReference>
<gene>
    <name evidence="2" type="ORF">NP533_11440</name>
</gene>
<organism evidence="2 3">
    <name type="scientific">Pseudomonas asiatica</name>
    <dbReference type="NCBI Taxonomy" id="2219225"/>
    <lineage>
        <taxon>Bacteria</taxon>
        <taxon>Pseudomonadati</taxon>
        <taxon>Pseudomonadota</taxon>
        <taxon>Gammaproteobacteria</taxon>
        <taxon>Pseudomonadales</taxon>
        <taxon>Pseudomonadaceae</taxon>
        <taxon>Pseudomonas</taxon>
    </lineage>
</organism>
<evidence type="ECO:0000313" key="3">
    <source>
        <dbReference type="Proteomes" id="UP001150678"/>
    </source>
</evidence>
<protein>
    <submittedName>
        <fullName evidence="2">Toprim domain-containing protein</fullName>
    </submittedName>
</protein>
<name>A0A9X4CZD1_9PSED</name>
<dbReference type="InterPro" id="IPR034154">
    <property type="entry name" value="TOPRIM_DnaG/twinkle"/>
</dbReference>
<dbReference type="EMBL" id="JANIAN010000012">
    <property type="protein sequence ID" value="MDD2106816.1"/>
    <property type="molecule type" value="Genomic_DNA"/>
</dbReference>
<feature type="domain" description="Toprim" evidence="1">
    <location>
        <begin position="205"/>
        <end position="301"/>
    </location>
</feature>
<accession>A0A9X4CZD1</accession>
<dbReference type="InterPro" id="IPR006171">
    <property type="entry name" value="TOPRIM_dom"/>
</dbReference>
<dbReference type="RefSeq" id="WP_274078850.1">
    <property type="nucleotide sequence ID" value="NZ_JANIAN010000012.1"/>
</dbReference>
<dbReference type="AlphaFoldDB" id="A0A9X4CZD1"/>
<comment type="caution">
    <text evidence="2">The sequence shown here is derived from an EMBL/GenBank/DDBJ whole genome shotgun (WGS) entry which is preliminary data.</text>
</comment>
<evidence type="ECO:0000313" key="2">
    <source>
        <dbReference type="EMBL" id="MDD2106816.1"/>
    </source>
</evidence>
<reference evidence="2" key="1">
    <citation type="submission" date="2022-07" db="EMBL/GenBank/DDBJ databases">
        <title>Multi-strain Analysis of Pseudomonas putida Reveals Metabolic and Genetic Diversity.</title>
        <authorList>
            <person name="Monk J.M."/>
        </authorList>
    </citation>
    <scope>NUCLEOTIDE SEQUENCE</scope>
    <source>
        <strain evidence="2">17514</strain>
    </source>
</reference>
<sequence>MPTEKSRSLPVRGQKCPADCLSAFSYALQAIFGQLDWLPIPDGAIHRFHVPGDRTGSLNGWYVLHSGRIASGSFGSWRVGRSHTWSSREPTDLLETLLIRQRIEQAKRQRKAEQHQRQQAAAIRALRQWRHAQCADPAHPYLVAKGVRPHGLRQVGDALLVPLTLGGALMNIQRIGPDGGKRFLSGALVKGTCSPIGLITAGQPIYLCEGWATGATLHEESGAAVACAMNCGNLLEVGRRLLHQFPDAALIIAGDDDRQTVGNPGRTAAVAAASTLACDLILPPWPADAPQNLTDFNDLRQWQEAQ</sequence>
<dbReference type="CDD" id="cd01029">
    <property type="entry name" value="TOPRIM_primases"/>
    <property type="match status" value="1"/>
</dbReference>
<proteinExistence type="predicted"/>
<evidence type="ECO:0000259" key="1">
    <source>
        <dbReference type="Pfam" id="PF13362"/>
    </source>
</evidence>
<dbReference type="Proteomes" id="UP001150678">
    <property type="component" value="Unassembled WGS sequence"/>
</dbReference>